<comment type="similarity">
    <text evidence="2">Belongs to the peptidase S54 family.</text>
</comment>
<evidence type="ECO:0000256" key="7">
    <source>
        <dbReference type="SAM" id="Phobius"/>
    </source>
</evidence>
<keyword evidence="10" id="KW-1185">Reference proteome</keyword>
<reference evidence="9 10" key="1">
    <citation type="submission" date="2024-04" db="EMBL/GenBank/DDBJ databases">
        <title>Phyllosticta paracitricarpa is synonymous to the EU quarantine fungus P. citricarpa based on phylogenomic analyses.</title>
        <authorList>
            <consortium name="Lawrence Berkeley National Laboratory"/>
            <person name="Van Ingen-Buijs V.A."/>
            <person name="Van Westerhoven A.C."/>
            <person name="Haridas S."/>
            <person name="Skiadas P."/>
            <person name="Martin F."/>
            <person name="Groenewald J.Z."/>
            <person name="Crous P.W."/>
            <person name="Seidl M.F."/>
        </authorList>
    </citation>
    <scope>NUCLEOTIDE SEQUENCE [LARGE SCALE GENOMIC DNA]</scope>
    <source>
        <strain evidence="9 10">CBS 123374</strain>
    </source>
</reference>
<sequence>MILRPGLGRHVLRPKLPILQYSRPTRRFQHNNYSGTNESDSFLLPGQRSALSLLKGFIAVNCVVAAVWQFATIRNKADSASLVKTKHDLERTLNDKFVMRKDDIARGKYWGAILSNFSHKEVLHLGFNMMAFWSLGNGLITSLPQMNAARFFTLCTGSALGTIVGSFSHKQAQDIRNGSLGASGIISGIITAVAMRAPFSKMQFIFLPGVGIPTWIMTAAFFSYSAYQVTHYDPRSPPIFDHAGHLGGAVFGALYYLLALRRARVPRW</sequence>
<feature type="transmembrane region" description="Helical" evidence="7">
    <location>
        <begin position="122"/>
        <end position="141"/>
    </location>
</feature>
<dbReference type="PANTHER" id="PTHR43731:SF14">
    <property type="entry name" value="PRESENILIN-ASSOCIATED RHOMBOID-LIKE PROTEIN, MITOCHONDRIAL"/>
    <property type="match status" value="1"/>
</dbReference>
<feature type="transmembrane region" description="Helical" evidence="7">
    <location>
        <begin position="148"/>
        <end position="167"/>
    </location>
</feature>
<dbReference type="InterPro" id="IPR035952">
    <property type="entry name" value="Rhomboid-like_sf"/>
</dbReference>
<gene>
    <name evidence="9" type="ORF">HDK90DRAFT_475215</name>
</gene>
<keyword evidence="6 7" id="KW-0472">Membrane</keyword>
<dbReference type="Pfam" id="PF01694">
    <property type="entry name" value="Rhomboid"/>
    <property type="match status" value="1"/>
</dbReference>
<dbReference type="Gene3D" id="1.20.1540.10">
    <property type="entry name" value="Rhomboid-like"/>
    <property type="match status" value="1"/>
</dbReference>
<dbReference type="EMBL" id="JBBWRZ010000002">
    <property type="protein sequence ID" value="KAK8243557.1"/>
    <property type="molecule type" value="Genomic_DNA"/>
</dbReference>
<evidence type="ECO:0000256" key="5">
    <source>
        <dbReference type="ARBA" id="ARBA00022989"/>
    </source>
</evidence>
<keyword evidence="4" id="KW-0378">Hydrolase</keyword>
<dbReference type="Proteomes" id="UP001492380">
    <property type="component" value="Unassembled WGS sequence"/>
</dbReference>
<comment type="caution">
    <text evidence="9">The sequence shown here is derived from an EMBL/GenBank/DDBJ whole genome shotgun (WGS) entry which is preliminary data.</text>
</comment>
<comment type="subcellular location">
    <subcellularLocation>
        <location evidence="1">Membrane</location>
        <topology evidence="1">Multi-pass membrane protein</topology>
    </subcellularLocation>
</comment>
<feature type="domain" description="Peptidase S54 rhomboid" evidence="8">
    <location>
        <begin position="107"/>
        <end position="261"/>
    </location>
</feature>
<feature type="transmembrane region" description="Helical" evidence="7">
    <location>
        <begin position="179"/>
        <end position="197"/>
    </location>
</feature>
<dbReference type="InterPro" id="IPR050925">
    <property type="entry name" value="Rhomboid_protease_S54"/>
</dbReference>
<evidence type="ECO:0000259" key="8">
    <source>
        <dbReference type="Pfam" id="PF01694"/>
    </source>
</evidence>
<evidence type="ECO:0000313" key="9">
    <source>
        <dbReference type="EMBL" id="KAK8243557.1"/>
    </source>
</evidence>
<protein>
    <recommendedName>
        <fullName evidence="8">Peptidase S54 rhomboid domain-containing protein</fullName>
    </recommendedName>
</protein>
<evidence type="ECO:0000313" key="10">
    <source>
        <dbReference type="Proteomes" id="UP001492380"/>
    </source>
</evidence>
<name>A0ABR1YXV0_9PEZI</name>
<dbReference type="SUPFAM" id="SSF144091">
    <property type="entry name" value="Rhomboid-like"/>
    <property type="match status" value="1"/>
</dbReference>
<feature type="transmembrane region" description="Helical" evidence="7">
    <location>
        <begin position="53"/>
        <end position="71"/>
    </location>
</feature>
<keyword evidence="3 7" id="KW-0812">Transmembrane</keyword>
<evidence type="ECO:0000256" key="2">
    <source>
        <dbReference type="ARBA" id="ARBA00009045"/>
    </source>
</evidence>
<evidence type="ECO:0000256" key="6">
    <source>
        <dbReference type="ARBA" id="ARBA00023136"/>
    </source>
</evidence>
<feature type="transmembrane region" description="Helical" evidence="7">
    <location>
        <begin position="204"/>
        <end position="227"/>
    </location>
</feature>
<dbReference type="InterPro" id="IPR022764">
    <property type="entry name" value="Peptidase_S54_rhomboid_dom"/>
</dbReference>
<evidence type="ECO:0000256" key="4">
    <source>
        <dbReference type="ARBA" id="ARBA00022801"/>
    </source>
</evidence>
<organism evidence="9 10">
    <name type="scientific">Phyllosticta capitalensis</name>
    <dbReference type="NCBI Taxonomy" id="121624"/>
    <lineage>
        <taxon>Eukaryota</taxon>
        <taxon>Fungi</taxon>
        <taxon>Dikarya</taxon>
        <taxon>Ascomycota</taxon>
        <taxon>Pezizomycotina</taxon>
        <taxon>Dothideomycetes</taxon>
        <taxon>Dothideomycetes incertae sedis</taxon>
        <taxon>Botryosphaeriales</taxon>
        <taxon>Phyllostictaceae</taxon>
        <taxon>Phyllosticta</taxon>
    </lineage>
</organism>
<proteinExistence type="inferred from homology"/>
<feature type="transmembrane region" description="Helical" evidence="7">
    <location>
        <begin position="239"/>
        <end position="258"/>
    </location>
</feature>
<accession>A0ABR1YXV0</accession>
<dbReference type="PANTHER" id="PTHR43731">
    <property type="entry name" value="RHOMBOID PROTEASE"/>
    <property type="match status" value="1"/>
</dbReference>
<keyword evidence="5 7" id="KW-1133">Transmembrane helix</keyword>
<evidence type="ECO:0000256" key="1">
    <source>
        <dbReference type="ARBA" id="ARBA00004141"/>
    </source>
</evidence>
<evidence type="ECO:0000256" key="3">
    <source>
        <dbReference type="ARBA" id="ARBA00022692"/>
    </source>
</evidence>